<dbReference type="PANTHER" id="PTHR33164:SF99">
    <property type="entry name" value="MARR FAMILY REGULATORY PROTEIN"/>
    <property type="match status" value="1"/>
</dbReference>
<dbReference type="SMART" id="SM00347">
    <property type="entry name" value="HTH_MARR"/>
    <property type="match status" value="1"/>
</dbReference>
<dbReference type="GO" id="GO:0003677">
    <property type="term" value="F:DNA binding"/>
    <property type="evidence" value="ECO:0007669"/>
    <property type="project" value="UniProtKB-KW"/>
</dbReference>
<dbReference type="Pfam" id="PF12802">
    <property type="entry name" value="MarR_2"/>
    <property type="match status" value="1"/>
</dbReference>
<name>A0A9D1FL58_9FIRM</name>
<dbReference type="PROSITE" id="PS01117">
    <property type="entry name" value="HTH_MARR_1"/>
    <property type="match status" value="1"/>
</dbReference>
<evidence type="ECO:0000313" key="6">
    <source>
        <dbReference type="Proteomes" id="UP000824002"/>
    </source>
</evidence>
<dbReference type="EMBL" id="DVJP01000016">
    <property type="protein sequence ID" value="HIS75483.1"/>
    <property type="molecule type" value="Genomic_DNA"/>
</dbReference>
<reference evidence="5" key="1">
    <citation type="submission" date="2020-10" db="EMBL/GenBank/DDBJ databases">
        <authorList>
            <person name="Gilroy R."/>
        </authorList>
    </citation>
    <scope>NUCLEOTIDE SEQUENCE</scope>
    <source>
        <strain evidence="5">CHK199-13235</strain>
    </source>
</reference>
<reference evidence="5" key="2">
    <citation type="journal article" date="2021" name="PeerJ">
        <title>Extensive microbial diversity within the chicken gut microbiome revealed by metagenomics and culture.</title>
        <authorList>
            <person name="Gilroy R."/>
            <person name="Ravi A."/>
            <person name="Getino M."/>
            <person name="Pursley I."/>
            <person name="Horton D.L."/>
            <person name="Alikhan N.F."/>
            <person name="Baker D."/>
            <person name="Gharbi K."/>
            <person name="Hall N."/>
            <person name="Watson M."/>
            <person name="Adriaenssens E.M."/>
            <person name="Foster-Nyarko E."/>
            <person name="Jarju S."/>
            <person name="Secka A."/>
            <person name="Antonio M."/>
            <person name="Oren A."/>
            <person name="Chaudhuri R.R."/>
            <person name="La Ragione R."/>
            <person name="Hildebrand F."/>
            <person name="Pallen M.J."/>
        </authorList>
    </citation>
    <scope>NUCLEOTIDE SEQUENCE</scope>
    <source>
        <strain evidence="5">CHK199-13235</strain>
    </source>
</reference>
<dbReference type="PRINTS" id="PR00598">
    <property type="entry name" value="HTHMARR"/>
</dbReference>
<keyword evidence="2 5" id="KW-0238">DNA-binding</keyword>
<accession>A0A9D1FL58</accession>
<keyword evidence="3" id="KW-0804">Transcription</keyword>
<dbReference type="GO" id="GO:0006950">
    <property type="term" value="P:response to stress"/>
    <property type="evidence" value="ECO:0007669"/>
    <property type="project" value="TreeGrafter"/>
</dbReference>
<dbReference type="InterPro" id="IPR000835">
    <property type="entry name" value="HTH_MarR-typ"/>
</dbReference>
<keyword evidence="1" id="KW-0805">Transcription regulation</keyword>
<gene>
    <name evidence="5" type="ORF">IAB51_01610</name>
</gene>
<organism evidence="5 6">
    <name type="scientific">Candidatus Merdivicinus excrementipullorum</name>
    <dbReference type="NCBI Taxonomy" id="2840867"/>
    <lineage>
        <taxon>Bacteria</taxon>
        <taxon>Bacillati</taxon>
        <taxon>Bacillota</taxon>
        <taxon>Clostridia</taxon>
        <taxon>Eubacteriales</taxon>
        <taxon>Oscillospiraceae</taxon>
        <taxon>Oscillospiraceae incertae sedis</taxon>
        <taxon>Candidatus Merdivicinus</taxon>
    </lineage>
</organism>
<dbReference type="PROSITE" id="PS50995">
    <property type="entry name" value="HTH_MARR_2"/>
    <property type="match status" value="1"/>
</dbReference>
<comment type="caution">
    <text evidence="5">The sequence shown here is derived from an EMBL/GenBank/DDBJ whole genome shotgun (WGS) entry which is preliminary data.</text>
</comment>
<dbReference type="InterPro" id="IPR036390">
    <property type="entry name" value="WH_DNA-bd_sf"/>
</dbReference>
<dbReference type="SUPFAM" id="SSF46785">
    <property type="entry name" value="Winged helix' DNA-binding domain"/>
    <property type="match status" value="1"/>
</dbReference>
<evidence type="ECO:0000313" key="5">
    <source>
        <dbReference type="EMBL" id="HIS75483.1"/>
    </source>
</evidence>
<dbReference type="PANTHER" id="PTHR33164">
    <property type="entry name" value="TRANSCRIPTIONAL REGULATOR, MARR FAMILY"/>
    <property type="match status" value="1"/>
</dbReference>
<evidence type="ECO:0000256" key="1">
    <source>
        <dbReference type="ARBA" id="ARBA00023015"/>
    </source>
</evidence>
<dbReference type="InterPro" id="IPR023187">
    <property type="entry name" value="Tscrpt_reg_MarR-type_CS"/>
</dbReference>
<dbReference type="InterPro" id="IPR039422">
    <property type="entry name" value="MarR/SlyA-like"/>
</dbReference>
<evidence type="ECO:0000259" key="4">
    <source>
        <dbReference type="PROSITE" id="PS50995"/>
    </source>
</evidence>
<proteinExistence type="predicted"/>
<sequence length="154" mass="18532">MDTKRDIREIEDALLGVLPWWNYRLAKPFKELLDEGVSLEMYYCIQILRWIGKPITMTELAQAARMPKQQMTKMVNRLVEPGFVERVYDPADRRVIRIRLTEKATRYTDQFLEQNASYFRQFLEQIEEDDREDFMRAMEILLRILPKLPCPELE</sequence>
<evidence type="ECO:0000256" key="3">
    <source>
        <dbReference type="ARBA" id="ARBA00023163"/>
    </source>
</evidence>
<evidence type="ECO:0000256" key="2">
    <source>
        <dbReference type="ARBA" id="ARBA00023125"/>
    </source>
</evidence>
<dbReference type="InterPro" id="IPR036388">
    <property type="entry name" value="WH-like_DNA-bd_sf"/>
</dbReference>
<feature type="domain" description="HTH marR-type" evidence="4">
    <location>
        <begin position="1"/>
        <end position="143"/>
    </location>
</feature>
<dbReference type="Proteomes" id="UP000824002">
    <property type="component" value="Unassembled WGS sequence"/>
</dbReference>
<protein>
    <submittedName>
        <fullName evidence="5">Winged helix DNA-binding protein</fullName>
    </submittedName>
</protein>
<dbReference type="GO" id="GO:0003700">
    <property type="term" value="F:DNA-binding transcription factor activity"/>
    <property type="evidence" value="ECO:0007669"/>
    <property type="project" value="InterPro"/>
</dbReference>
<dbReference type="Gene3D" id="1.10.10.10">
    <property type="entry name" value="Winged helix-like DNA-binding domain superfamily/Winged helix DNA-binding domain"/>
    <property type="match status" value="1"/>
</dbReference>
<dbReference type="AlphaFoldDB" id="A0A9D1FL58"/>